<feature type="transmembrane region" description="Helical" evidence="1">
    <location>
        <begin position="7"/>
        <end position="26"/>
    </location>
</feature>
<evidence type="ECO:0000313" key="3">
    <source>
        <dbReference type="Proteomes" id="UP000003597"/>
    </source>
</evidence>
<comment type="caution">
    <text evidence="2">The sequence shown here is derived from an EMBL/GenBank/DDBJ whole genome shotgun (WGS) entry which is preliminary data.</text>
</comment>
<evidence type="ECO:0000313" key="2">
    <source>
        <dbReference type="EMBL" id="EHN61300.1"/>
    </source>
</evidence>
<evidence type="ECO:0008006" key="4">
    <source>
        <dbReference type="Google" id="ProtNLM"/>
    </source>
</evidence>
<evidence type="ECO:0000256" key="1">
    <source>
        <dbReference type="SAM" id="Phobius"/>
    </source>
</evidence>
<accession>A0AB72Z8U2</accession>
<name>A0AB72Z8U2_LISIO</name>
<dbReference type="Proteomes" id="UP000003597">
    <property type="component" value="Unassembled WGS sequence"/>
</dbReference>
<keyword evidence="1" id="KW-0812">Transmembrane</keyword>
<organism evidence="2 3">
    <name type="scientific">Listeria innocua ATCC 33091</name>
    <dbReference type="NCBI Taxonomy" id="1002366"/>
    <lineage>
        <taxon>Bacteria</taxon>
        <taxon>Bacillati</taxon>
        <taxon>Bacillota</taxon>
        <taxon>Bacilli</taxon>
        <taxon>Bacillales</taxon>
        <taxon>Listeriaceae</taxon>
        <taxon>Listeria</taxon>
    </lineage>
</organism>
<keyword evidence="1" id="KW-0472">Membrane</keyword>
<protein>
    <recommendedName>
        <fullName evidence="4">DUF1033 domain-containing protein</fullName>
    </recommendedName>
</protein>
<gene>
    <name evidence="2" type="ORF">HMPREF0557_02041</name>
</gene>
<reference evidence="2 3" key="1">
    <citation type="submission" date="2011-08" db="EMBL/GenBank/DDBJ databases">
        <authorList>
            <person name="Weinstock G."/>
            <person name="Sodergren E."/>
            <person name="Clifton S."/>
            <person name="Fulton L."/>
            <person name="Fulton B."/>
            <person name="Courtney L."/>
            <person name="Fronick C."/>
            <person name="Harrison M."/>
            <person name="Strong C."/>
            <person name="Farmer C."/>
            <person name="Delahaunty K."/>
            <person name="Markovic C."/>
            <person name="Hall O."/>
            <person name="Minx P."/>
            <person name="Tomlinson C."/>
            <person name="Mitreva M."/>
            <person name="Hou S."/>
            <person name="Chen J."/>
            <person name="Wollam A."/>
            <person name="Pepin K.H."/>
            <person name="Johnson M."/>
            <person name="Bhonagiri V."/>
            <person name="Zhang X."/>
            <person name="Suruliraj S."/>
            <person name="Warren W."/>
            <person name="Chinwalla A."/>
            <person name="Mardis E.R."/>
            <person name="Wilson R.K."/>
        </authorList>
    </citation>
    <scope>NUCLEOTIDE SEQUENCE [LARGE SCALE GENOMIC DNA]</scope>
    <source>
        <strain evidence="2 3">ATCC 33091</strain>
    </source>
</reference>
<dbReference type="EMBL" id="AGCN01000032">
    <property type="protein sequence ID" value="EHN61300.1"/>
    <property type="molecule type" value="Genomic_DNA"/>
</dbReference>
<keyword evidence="3" id="KW-1185">Reference proteome</keyword>
<dbReference type="InterPro" id="IPR010434">
    <property type="entry name" value="DUF1033"/>
</dbReference>
<sequence>MTKPTPFIFPYYQCIFFCCYFQKFAFQYFRKAYAIICVLYLVLGVFDMTKWNVYLTKGEYEPWWFFEEWETSIQADFTFSEKEAAFAKYQELAEGLLRNYPNHQTKKDCLLAAWNEEEVEYCEDCEDDIQTFHGLILFFNGEVYQPTSEEKETIFKNVLTFA</sequence>
<feature type="transmembrane region" description="Helical" evidence="1">
    <location>
        <begin position="32"/>
        <end position="49"/>
    </location>
</feature>
<keyword evidence="1" id="KW-1133">Transmembrane helix</keyword>
<proteinExistence type="predicted"/>
<dbReference type="Pfam" id="PF06279">
    <property type="entry name" value="DUF1033"/>
    <property type="match status" value="1"/>
</dbReference>
<dbReference type="AlphaFoldDB" id="A0AB72Z8U2"/>